<proteinExistence type="predicted"/>
<gene>
    <name evidence="1" type="ORF">NQ176_g2258</name>
</gene>
<reference evidence="1" key="1">
    <citation type="submission" date="2022-08" db="EMBL/GenBank/DDBJ databases">
        <title>Genome Sequence of Lecanicillium fungicola.</title>
        <authorList>
            <person name="Buettner E."/>
        </authorList>
    </citation>
    <scope>NUCLEOTIDE SEQUENCE</scope>
    <source>
        <strain evidence="1">Babe33</strain>
    </source>
</reference>
<accession>A0ACC1NP64</accession>
<dbReference type="EMBL" id="JANJQO010000155">
    <property type="protein sequence ID" value="KAJ2981060.1"/>
    <property type="molecule type" value="Genomic_DNA"/>
</dbReference>
<organism evidence="1 2">
    <name type="scientific">Zarea fungicola</name>
    <dbReference type="NCBI Taxonomy" id="93591"/>
    <lineage>
        <taxon>Eukaryota</taxon>
        <taxon>Fungi</taxon>
        <taxon>Dikarya</taxon>
        <taxon>Ascomycota</taxon>
        <taxon>Pezizomycotina</taxon>
        <taxon>Sordariomycetes</taxon>
        <taxon>Hypocreomycetidae</taxon>
        <taxon>Hypocreales</taxon>
        <taxon>Cordycipitaceae</taxon>
        <taxon>Zarea</taxon>
    </lineage>
</organism>
<keyword evidence="2" id="KW-1185">Reference proteome</keyword>
<name>A0ACC1NP64_9HYPO</name>
<dbReference type="Proteomes" id="UP001143910">
    <property type="component" value="Unassembled WGS sequence"/>
</dbReference>
<protein>
    <submittedName>
        <fullName evidence="1">Uncharacterized protein</fullName>
    </submittedName>
</protein>
<comment type="caution">
    <text evidence="1">The sequence shown here is derived from an EMBL/GenBank/DDBJ whole genome shotgun (WGS) entry which is preliminary data.</text>
</comment>
<evidence type="ECO:0000313" key="2">
    <source>
        <dbReference type="Proteomes" id="UP001143910"/>
    </source>
</evidence>
<evidence type="ECO:0000313" key="1">
    <source>
        <dbReference type="EMBL" id="KAJ2981060.1"/>
    </source>
</evidence>
<sequence length="345" mass="36810">MRIIKDDTLTGLLRGMSKVQCEAMLSNLTAALKTLSTQDASLGKGPIFQPLRSGITTAEGNVSLFMPASTTAITGVKVVTLPKRGNIRGVINIFSPDGALKGLLSAVEITAFRTALATMSLLTRCKTIKVNNVVIFGAGKQAEWHARLVTLLFPGQVDRIHIVNRTAGRLDILCDILAEDLSGRQSSTRIERLSLEGLSELEYSNSIKSIIAEADVICCCTPSIMPLFAHADLGLDGSKSIFISLIGSYMPHMQEIDKATLLSGGSKIYVDSRDGCLHESGEIINARVDGSQLIELGECVGDIMSQPGENIIFKCVGMAIMDVVVAQDVLDIAVEVGVGDVIDGF</sequence>